<accession>A0A926JPS2</accession>
<evidence type="ECO:0000259" key="1">
    <source>
        <dbReference type="PROSITE" id="PS50943"/>
    </source>
</evidence>
<dbReference type="InterPro" id="IPR001387">
    <property type="entry name" value="Cro/C1-type_HTH"/>
</dbReference>
<gene>
    <name evidence="2" type="ORF">IBL28_04030</name>
</gene>
<reference evidence="2 3" key="1">
    <citation type="submission" date="2020-09" db="EMBL/GenBank/DDBJ databases">
        <title>Sinomicrobium weinanense sp. nov., a halophilic bacteria isolated from saline-alkali soil.</title>
        <authorList>
            <person name="Wu P."/>
            <person name="Ren H."/>
            <person name="Mei Y."/>
            <person name="Liang Y."/>
            <person name="Chen Z."/>
        </authorList>
    </citation>
    <scope>NUCLEOTIDE SEQUENCE [LARGE SCALE GENOMIC DNA]</scope>
    <source>
        <strain evidence="2 3">FJxs</strain>
    </source>
</reference>
<name>A0A926JPS2_9FLAO</name>
<organism evidence="2 3">
    <name type="scientific">Sinomicrobium weinanense</name>
    <dbReference type="NCBI Taxonomy" id="2842200"/>
    <lineage>
        <taxon>Bacteria</taxon>
        <taxon>Pseudomonadati</taxon>
        <taxon>Bacteroidota</taxon>
        <taxon>Flavobacteriia</taxon>
        <taxon>Flavobacteriales</taxon>
        <taxon>Flavobacteriaceae</taxon>
        <taxon>Sinomicrobium</taxon>
    </lineage>
</organism>
<dbReference type="InterPro" id="IPR010982">
    <property type="entry name" value="Lambda_DNA-bd_dom_sf"/>
</dbReference>
<dbReference type="GO" id="GO:0003677">
    <property type="term" value="F:DNA binding"/>
    <property type="evidence" value="ECO:0007669"/>
    <property type="project" value="InterPro"/>
</dbReference>
<dbReference type="CDD" id="cd00093">
    <property type="entry name" value="HTH_XRE"/>
    <property type="match status" value="1"/>
</dbReference>
<dbReference type="Gene3D" id="1.10.260.40">
    <property type="entry name" value="lambda repressor-like DNA-binding domains"/>
    <property type="match status" value="1"/>
</dbReference>
<dbReference type="Proteomes" id="UP000653730">
    <property type="component" value="Unassembled WGS sequence"/>
</dbReference>
<dbReference type="SMART" id="SM00530">
    <property type="entry name" value="HTH_XRE"/>
    <property type="match status" value="1"/>
</dbReference>
<feature type="domain" description="HTH cro/C1-type" evidence="1">
    <location>
        <begin position="19"/>
        <end position="75"/>
    </location>
</feature>
<evidence type="ECO:0000313" key="2">
    <source>
        <dbReference type="EMBL" id="MBC9795121.1"/>
    </source>
</evidence>
<evidence type="ECO:0000313" key="3">
    <source>
        <dbReference type="Proteomes" id="UP000653730"/>
    </source>
</evidence>
<proteinExistence type="predicted"/>
<keyword evidence="3" id="KW-1185">Reference proteome</keyword>
<dbReference type="EMBL" id="JACVDC010000006">
    <property type="protein sequence ID" value="MBC9795121.1"/>
    <property type="molecule type" value="Genomic_DNA"/>
</dbReference>
<dbReference type="SUPFAM" id="SSF47413">
    <property type="entry name" value="lambda repressor-like DNA-binding domains"/>
    <property type="match status" value="1"/>
</dbReference>
<dbReference type="RefSeq" id="WP_187964271.1">
    <property type="nucleotide sequence ID" value="NZ_JACVDC010000006.1"/>
</dbReference>
<dbReference type="AlphaFoldDB" id="A0A926JPS2"/>
<dbReference type="PROSITE" id="PS50943">
    <property type="entry name" value="HTH_CROC1"/>
    <property type="match status" value="1"/>
</dbReference>
<dbReference type="Pfam" id="PF01381">
    <property type="entry name" value="HTH_3"/>
    <property type="match status" value="1"/>
</dbReference>
<protein>
    <submittedName>
        <fullName evidence="2">Helix-turn-helix transcriptional regulator</fullName>
    </submittedName>
</protein>
<sequence>MAKEVTPKTKIELEIVQLVKDRRAELNRTQSHISDLLGVTRGYIGQIEMESSPSMYSYDQLNELAKYLECSMRDFVPEHPL</sequence>
<comment type="caution">
    <text evidence="2">The sequence shown here is derived from an EMBL/GenBank/DDBJ whole genome shotgun (WGS) entry which is preliminary data.</text>
</comment>